<reference evidence="2 3" key="1">
    <citation type="submission" date="2021-01" db="EMBL/GenBank/DDBJ databases">
        <title>Aequorivita sp. strain KX20305, a bacterium isolated from the sediment collected at a cold seep field in South China Sea.</title>
        <authorList>
            <person name="Zhang H."/>
            <person name="Li C."/>
        </authorList>
    </citation>
    <scope>NUCLEOTIDE SEQUENCE [LARGE SCALE GENOMIC DNA]</scope>
    <source>
        <strain evidence="2 3">KX20305</strain>
    </source>
</reference>
<accession>A0ABX7DTL7</accession>
<protein>
    <submittedName>
        <fullName evidence="2">Uncharacterized protein</fullName>
    </submittedName>
</protein>
<dbReference type="EMBL" id="CP068439">
    <property type="protein sequence ID" value="QQX76898.1"/>
    <property type="molecule type" value="Genomic_DNA"/>
</dbReference>
<dbReference type="RefSeq" id="WP_202336805.1">
    <property type="nucleotide sequence ID" value="NZ_CP068439.1"/>
</dbReference>
<feature type="transmembrane region" description="Helical" evidence="1">
    <location>
        <begin position="12"/>
        <end position="30"/>
    </location>
</feature>
<keyword evidence="1" id="KW-0812">Transmembrane</keyword>
<keyword evidence="3" id="KW-1185">Reference proteome</keyword>
<evidence type="ECO:0000313" key="2">
    <source>
        <dbReference type="EMBL" id="QQX76898.1"/>
    </source>
</evidence>
<name>A0ABX7DTL7_9FLAO</name>
<gene>
    <name evidence="2" type="ORF">JK629_01080</name>
</gene>
<keyword evidence="1" id="KW-0472">Membrane</keyword>
<sequence length="290" mass="32758">METNIKRAVQKISLFSVLIFFTFVFFSFSGNNTISQTSKEDLVKGSQKTIKITKDTTLEELEKIKKQMADEGLGFEYSNVEYNDNSEIISITIGYKDKNNNSGKYSVSSKNPINDIIIVSEDSSISVKSAGSSNQAFINQGSSGQDSNKNETPHDIQREAMERKMAQMEKEMEERRVKMKLRMQHQRDSLRALKNQSTGKSTYTGTSHLITKNTTNSELLELTKIYDKEDISFSYKELERNEKNEITQIYITIDNRNGSISTSSFGNGKVAIKDITVAVDKQDTVIKNAD</sequence>
<organism evidence="2 3">
    <name type="scientific">Aequorivita iocasae</name>
    <dbReference type="NCBI Taxonomy" id="2803865"/>
    <lineage>
        <taxon>Bacteria</taxon>
        <taxon>Pseudomonadati</taxon>
        <taxon>Bacteroidota</taxon>
        <taxon>Flavobacteriia</taxon>
        <taxon>Flavobacteriales</taxon>
        <taxon>Flavobacteriaceae</taxon>
        <taxon>Aequorivita</taxon>
    </lineage>
</organism>
<evidence type="ECO:0000256" key="1">
    <source>
        <dbReference type="SAM" id="Phobius"/>
    </source>
</evidence>
<evidence type="ECO:0000313" key="3">
    <source>
        <dbReference type="Proteomes" id="UP000629420"/>
    </source>
</evidence>
<proteinExistence type="predicted"/>
<dbReference type="Proteomes" id="UP000629420">
    <property type="component" value="Chromosome"/>
</dbReference>
<keyword evidence="1" id="KW-1133">Transmembrane helix</keyword>